<sequence>MDLVLSLVGSVSGECDWMWWMQALLTSQCDSTLSIVSSAVSDITSKLTRTLKFKQPNQAQERSQWSELAARMEEGAKVSTSDD</sequence>
<gene>
    <name evidence="1" type="ORF">ElyMa_002973600</name>
</gene>
<accession>A0AAV4IB80</accession>
<evidence type="ECO:0000313" key="2">
    <source>
        <dbReference type="Proteomes" id="UP000762676"/>
    </source>
</evidence>
<dbReference type="EMBL" id="BMAT01006126">
    <property type="protein sequence ID" value="GFS06803.1"/>
    <property type="molecule type" value="Genomic_DNA"/>
</dbReference>
<dbReference type="AlphaFoldDB" id="A0AAV4IB80"/>
<evidence type="ECO:0000313" key="1">
    <source>
        <dbReference type="EMBL" id="GFS06803.1"/>
    </source>
</evidence>
<name>A0AAV4IB80_9GAST</name>
<reference evidence="1 2" key="1">
    <citation type="journal article" date="2021" name="Elife">
        <title>Chloroplast acquisition without the gene transfer in kleptoplastic sea slugs, Plakobranchus ocellatus.</title>
        <authorList>
            <person name="Maeda T."/>
            <person name="Takahashi S."/>
            <person name="Yoshida T."/>
            <person name="Shimamura S."/>
            <person name="Takaki Y."/>
            <person name="Nagai Y."/>
            <person name="Toyoda A."/>
            <person name="Suzuki Y."/>
            <person name="Arimoto A."/>
            <person name="Ishii H."/>
            <person name="Satoh N."/>
            <person name="Nishiyama T."/>
            <person name="Hasebe M."/>
            <person name="Maruyama T."/>
            <person name="Minagawa J."/>
            <person name="Obokata J."/>
            <person name="Shigenobu S."/>
        </authorList>
    </citation>
    <scope>NUCLEOTIDE SEQUENCE [LARGE SCALE GENOMIC DNA]</scope>
</reference>
<proteinExistence type="predicted"/>
<comment type="caution">
    <text evidence="1">The sequence shown here is derived from an EMBL/GenBank/DDBJ whole genome shotgun (WGS) entry which is preliminary data.</text>
</comment>
<keyword evidence="2" id="KW-1185">Reference proteome</keyword>
<organism evidence="1 2">
    <name type="scientific">Elysia marginata</name>
    <dbReference type="NCBI Taxonomy" id="1093978"/>
    <lineage>
        <taxon>Eukaryota</taxon>
        <taxon>Metazoa</taxon>
        <taxon>Spiralia</taxon>
        <taxon>Lophotrochozoa</taxon>
        <taxon>Mollusca</taxon>
        <taxon>Gastropoda</taxon>
        <taxon>Heterobranchia</taxon>
        <taxon>Euthyneura</taxon>
        <taxon>Panpulmonata</taxon>
        <taxon>Sacoglossa</taxon>
        <taxon>Placobranchoidea</taxon>
        <taxon>Plakobranchidae</taxon>
        <taxon>Elysia</taxon>
    </lineage>
</organism>
<protein>
    <submittedName>
        <fullName evidence="1">Uncharacterized protein</fullName>
    </submittedName>
</protein>
<dbReference type="Proteomes" id="UP000762676">
    <property type="component" value="Unassembled WGS sequence"/>
</dbReference>